<dbReference type="GO" id="GO:0005524">
    <property type="term" value="F:ATP binding"/>
    <property type="evidence" value="ECO:0007669"/>
    <property type="project" value="UniProtKB-KW"/>
</dbReference>
<keyword evidence="6" id="KW-0028">Amino-acid biosynthesis</keyword>
<feature type="active site" description="For GATase activity" evidence="6">
    <location>
        <position position="2"/>
    </location>
</feature>
<dbReference type="InterPro" id="IPR029055">
    <property type="entry name" value="Ntn_hydrolases_N"/>
</dbReference>
<dbReference type="CDD" id="cd00712">
    <property type="entry name" value="AsnB"/>
    <property type="match status" value="1"/>
</dbReference>
<dbReference type="Gene3D" id="3.60.20.10">
    <property type="entry name" value="Glutamine Phosphoribosylpyrophosphate, subunit 1, domain 1"/>
    <property type="match status" value="1"/>
</dbReference>
<dbReference type="SUPFAM" id="SSF52402">
    <property type="entry name" value="Adenine nucleotide alpha hydrolases-like"/>
    <property type="match status" value="1"/>
</dbReference>
<dbReference type="InterPro" id="IPR033738">
    <property type="entry name" value="AsnB_N"/>
</dbReference>
<dbReference type="InterPro" id="IPR001962">
    <property type="entry name" value="Asn_synthase"/>
</dbReference>
<evidence type="ECO:0000259" key="9">
    <source>
        <dbReference type="PROSITE" id="PS51278"/>
    </source>
</evidence>
<feature type="binding site" evidence="7">
    <location>
        <begin position="381"/>
        <end position="382"/>
    </location>
    <ligand>
        <name>ATP</name>
        <dbReference type="ChEBI" id="CHEBI:30616"/>
    </ligand>
</feature>
<evidence type="ECO:0000256" key="6">
    <source>
        <dbReference type="PIRSR" id="PIRSR001589-1"/>
    </source>
</evidence>
<dbReference type="PIRSF" id="PIRSF001589">
    <property type="entry name" value="Asn_synthetase_glu-h"/>
    <property type="match status" value="1"/>
</dbReference>
<evidence type="ECO:0000313" key="11">
    <source>
        <dbReference type="Proteomes" id="UP001295794"/>
    </source>
</evidence>
<comment type="caution">
    <text evidence="10">The sequence shown here is derived from an EMBL/GenBank/DDBJ whole genome shotgun (WGS) entry which is preliminary data.</text>
</comment>
<keyword evidence="6" id="KW-0061">Asparagine biosynthesis</keyword>
<proteinExistence type="inferred from homology"/>
<dbReference type="InterPro" id="IPR014729">
    <property type="entry name" value="Rossmann-like_a/b/a_fold"/>
</dbReference>
<dbReference type="SUPFAM" id="SSF56235">
    <property type="entry name" value="N-terminal nucleophile aminohydrolases (Ntn hydrolases)"/>
    <property type="match status" value="1"/>
</dbReference>
<dbReference type="EMBL" id="CAVNYO010000091">
    <property type="protein sequence ID" value="CAK5265483.1"/>
    <property type="molecule type" value="Genomic_DNA"/>
</dbReference>
<organism evidence="10 11">
    <name type="scientific">Mycena citricolor</name>
    <dbReference type="NCBI Taxonomy" id="2018698"/>
    <lineage>
        <taxon>Eukaryota</taxon>
        <taxon>Fungi</taxon>
        <taxon>Dikarya</taxon>
        <taxon>Basidiomycota</taxon>
        <taxon>Agaricomycotina</taxon>
        <taxon>Agaricomycetes</taxon>
        <taxon>Agaricomycetidae</taxon>
        <taxon>Agaricales</taxon>
        <taxon>Marasmiineae</taxon>
        <taxon>Mycenaceae</taxon>
        <taxon>Mycena</taxon>
    </lineage>
</organism>
<evidence type="ECO:0000256" key="2">
    <source>
        <dbReference type="ARBA" id="ARBA00022741"/>
    </source>
</evidence>
<dbReference type="GO" id="GO:0006529">
    <property type="term" value="P:asparagine biosynthetic process"/>
    <property type="evidence" value="ECO:0007669"/>
    <property type="project" value="UniProtKB-KW"/>
</dbReference>
<evidence type="ECO:0000256" key="7">
    <source>
        <dbReference type="PIRSR" id="PIRSR001589-2"/>
    </source>
</evidence>
<accession>A0AAD2GX12</accession>
<dbReference type="GO" id="GO:0005829">
    <property type="term" value="C:cytosol"/>
    <property type="evidence" value="ECO:0007669"/>
    <property type="project" value="TreeGrafter"/>
</dbReference>
<sequence length="700" mass="78081">MCGISVVCDHTIGSPSTRARNCSTLEQELRESLELIRHRGPDDTGVFVTQNSRVGLGHVRLSIIDVAHGKQPLSDETDTVHCVVNGELYDYASLRADLESKGAQFKTHSDSELVLHLYKQYGLSLFPHLRGEFAFVLYDQRRQLLFAARDRFGIKPLYYTISNGRLLVASEIKAFLPLGFQARWNVESIVHQGEYADDRTVFRGVFKILPGHYLTYDRNEQLRIVTYWDHIFADQTTGPTSQACTIEDAVKRVRQLFVESVRLRLRSDVPFAVNLSGGIDSAAVAGIAAAAIKEKDPGARLNVFTLAFPDRPDVDEAPVALRMADSIGAIMHFVKPTEEDLVAEFEKSVWQSEAPLMYLHGAGKIVLSKAVRDKGFKVVLSGEGADELFGGYNYLIPDFLRQPDHVSEKLFSMDLPTEQERLATLKAIVSRPRAQDHVSLSDLSLTDSQLARQMLGGLITHRTIGVTSPPNHFYSTETLDEYGHPSIATSIAESFSPIVRENIASGRWHALHGGLYVVQKTALGNLILNHLGDRPEMTNSVEGRPPFLDHKLAEYVNSLPPSLKIRPVLVDTDTSKGPRAWTFIEKWILREAVRPFVTPEIADIKKSMYNSPIPRPTAASATQRTPLQALLSSRITENAVSQLGFLRWETVRATLDEFIQRPDSPADGGLDPNGRRLLFVLSFIVLQEKFHVPTAEQIGW</sequence>
<dbReference type="GO" id="GO:0004066">
    <property type="term" value="F:asparagine synthase (glutamine-hydrolyzing) activity"/>
    <property type="evidence" value="ECO:0007669"/>
    <property type="project" value="InterPro"/>
</dbReference>
<keyword evidence="2 5" id="KW-0547">Nucleotide-binding</keyword>
<evidence type="ECO:0000256" key="4">
    <source>
        <dbReference type="ARBA" id="ARBA00022962"/>
    </source>
</evidence>
<dbReference type="PANTHER" id="PTHR43284">
    <property type="entry name" value="ASPARAGINE SYNTHETASE (GLUTAMINE-HYDROLYZING)"/>
    <property type="match status" value="1"/>
</dbReference>
<evidence type="ECO:0000256" key="5">
    <source>
        <dbReference type="PIRNR" id="PIRNR001589"/>
    </source>
</evidence>
<dbReference type="Pfam" id="PF00733">
    <property type="entry name" value="Asn_synthase"/>
    <property type="match status" value="1"/>
</dbReference>
<keyword evidence="3 5" id="KW-0067">ATP-binding</keyword>
<dbReference type="PANTHER" id="PTHR43284:SF1">
    <property type="entry name" value="ASPARAGINE SYNTHETASE"/>
    <property type="match status" value="1"/>
</dbReference>
<gene>
    <name evidence="10" type="ORF">MYCIT1_LOCUS6500</name>
</gene>
<dbReference type="InterPro" id="IPR006426">
    <property type="entry name" value="Asn_synth_AEB"/>
</dbReference>
<dbReference type="CDD" id="cd01991">
    <property type="entry name" value="Asn_synthase_B_C"/>
    <property type="match status" value="1"/>
</dbReference>
<dbReference type="Proteomes" id="UP001295794">
    <property type="component" value="Unassembled WGS sequence"/>
</dbReference>
<dbReference type="NCBIfam" id="TIGR01536">
    <property type="entry name" value="asn_synth_AEB"/>
    <property type="match status" value="1"/>
</dbReference>
<reference evidence="10" key="1">
    <citation type="submission" date="2023-11" db="EMBL/GenBank/DDBJ databases">
        <authorList>
            <person name="De Vega J J."/>
            <person name="De Vega J J."/>
        </authorList>
    </citation>
    <scope>NUCLEOTIDE SEQUENCE</scope>
</reference>
<dbReference type="InterPro" id="IPR017932">
    <property type="entry name" value="GATase_2_dom"/>
</dbReference>
<evidence type="ECO:0000256" key="1">
    <source>
        <dbReference type="ARBA" id="ARBA00005752"/>
    </source>
</evidence>
<keyword evidence="4 6" id="KW-0315">Glutamine amidotransferase</keyword>
<dbReference type="AlphaFoldDB" id="A0AAD2GX12"/>
<keyword evidence="11" id="KW-1185">Reference proteome</keyword>
<dbReference type="Pfam" id="PF13537">
    <property type="entry name" value="GATase_7"/>
    <property type="match status" value="1"/>
</dbReference>
<dbReference type="PROSITE" id="PS51278">
    <property type="entry name" value="GATASE_TYPE_2"/>
    <property type="match status" value="1"/>
</dbReference>
<feature type="domain" description="Glutamine amidotransferase type-2" evidence="9">
    <location>
        <begin position="2"/>
        <end position="219"/>
    </location>
</feature>
<evidence type="ECO:0000313" key="10">
    <source>
        <dbReference type="EMBL" id="CAK5265483.1"/>
    </source>
</evidence>
<feature type="binding site" evidence="7">
    <location>
        <position position="110"/>
    </location>
    <ligand>
        <name>L-glutamine</name>
        <dbReference type="ChEBI" id="CHEBI:58359"/>
    </ligand>
</feature>
<protein>
    <recommendedName>
        <fullName evidence="9">Glutamine amidotransferase type-2 domain-containing protein</fullName>
    </recommendedName>
</protein>
<dbReference type="Gene3D" id="3.40.50.620">
    <property type="entry name" value="HUPs"/>
    <property type="match status" value="2"/>
</dbReference>
<evidence type="ECO:0000256" key="3">
    <source>
        <dbReference type="ARBA" id="ARBA00022840"/>
    </source>
</evidence>
<evidence type="ECO:0000256" key="8">
    <source>
        <dbReference type="PIRSR" id="PIRSR001589-3"/>
    </source>
</evidence>
<comment type="similarity">
    <text evidence="1">Belongs to the asparagine synthetase family.</text>
</comment>
<feature type="site" description="Important for beta-aspartyl-AMP intermediate formation" evidence="8">
    <location>
        <position position="383"/>
    </location>
</feature>
<name>A0AAD2GX12_9AGAR</name>
<dbReference type="InterPro" id="IPR051786">
    <property type="entry name" value="ASN_synthetase/amidase"/>
</dbReference>